<keyword evidence="1" id="KW-0812">Transmembrane</keyword>
<name>A0AAE0GDG6_9CHLO</name>
<reference evidence="2 3" key="1">
    <citation type="journal article" date="2015" name="Genome Biol. Evol.">
        <title>Comparative Genomics of a Bacterivorous Green Alga Reveals Evolutionary Causalities and Consequences of Phago-Mixotrophic Mode of Nutrition.</title>
        <authorList>
            <person name="Burns J.A."/>
            <person name="Paasch A."/>
            <person name="Narechania A."/>
            <person name="Kim E."/>
        </authorList>
    </citation>
    <scope>NUCLEOTIDE SEQUENCE [LARGE SCALE GENOMIC DNA]</scope>
    <source>
        <strain evidence="2 3">PLY_AMNH</strain>
    </source>
</reference>
<protein>
    <submittedName>
        <fullName evidence="2">Uncharacterized protein</fullName>
    </submittedName>
</protein>
<accession>A0AAE0GDG6</accession>
<dbReference type="Proteomes" id="UP001190700">
    <property type="component" value="Unassembled WGS sequence"/>
</dbReference>
<feature type="transmembrane region" description="Helical" evidence="1">
    <location>
        <begin position="92"/>
        <end position="112"/>
    </location>
</feature>
<dbReference type="EMBL" id="LGRX02006853">
    <property type="protein sequence ID" value="KAK3275982.1"/>
    <property type="molecule type" value="Genomic_DNA"/>
</dbReference>
<comment type="caution">
    <text evidence="2">The sequence shown here is derived from an EMBL/GenBank/DDBJ whole genome shotgun (WGS) entry which is preliminary data.</text>
</comment>
<organism evidence="2 3">
    <name type="scientific">Cymbomonas tetramitiformis</name>
    <dbReference type="NCBI Taxonomy" id="36881"/>
    <lineage>
        <taxon>Eukaryota</taxon>
        <taxon>Viridiplantae</taxon>
        <taxon>Chlorophyta</taxon>
        <taxon>Pyramimonadophyceae</taxon>
        <taxon>Pyramimonadales</taxon>
        <taxon>Pyramimonadaceae</taxon>
        <taxon>Cymbomonas</taxon>
    </lineage>
</organism>
<gene>
    <name evidence="2" type="ORF">CYMTET_15920</name>
</gene>
<feature type="transmembrane region" description="Helical" evidence="1">
    <location>
        <begin position="118"/>
        <end position="137"/>
    </location>
</feature>
<dbReference type="AlphaFoldDB" id="A0AAE0GDG6"/>
<keyword evidence="3" id="KW-1185">Reference proteome</keyword>
<evidence type="ECO:0000313" key="3">
    <source>
        <dbReference type="Proteomes" id="UP001190700"/>
    </source>
</evidence>
<evidence type="ECO:0000256" key="1">
    <source>
        <dbReference type="SAM" id="Phobius"/>
    </source>
</evidence>
<sequence>MIHIVAVAHVASTSTAASAVRSSVSLSDWVSGCSAWLTLASRAAAAVAAGRMAMRMTMHATMVALVGGEGRRTPARVESVPQLGRLLAQSRIAAVILVLTVAAAGFVAGGTVGGYGVAPWRVAGAVVYGMTGAFGVAGPGVSGSRRWGGVAHTADGKRVRGRAGLEGGKWPGEWVAMSVPAPFEDGSHAGRDCAAKADDGHQDCGGAGTGAAIAVGLLVVGLNRVDVGGHEDEHEEHHKSWPVMAGGVVGSRRPVWAGVGGCHVVEASAAPRPGVAGSTPADMA</sequence>
<evidence type="ECO:0000313" key="2">
    <source>
        <dbReference type="EMBL" id="KAK3275982.1"/>
    </source>
</evidence>
<keyword evidence="1" id="KW-0472">Membrane</keyword>
<keyword evidence="1" id="KW-1133">Transmembrane helix</keyword>
<proteinExistence type="predicted"/>